<dbReference type="Proteomes" id="UP000051783">
    <property type="component" value="Unassembled WGS sequence"/>
</dbReference>
<proteinExistence type="predicted"/>
<accession>A0A0R2M9E8</accession>
<evidence type="ECO:0000313" key="2">
    <source>
        <dbReference type="EMBL" id="KRO10473.1"/>
    </source>
</evidence>
<keyword evidence="1" id="KW-1133">Transmembrane helix</keyword>
<dbReference type="EMBL" id="JQCL01000059">
    <property type="protein sequence ID" value="KRO10473.1"/>
    <property type="molecule type" value="Genomic_DNA"/>
</dbReference>
<dbReference type="RefSeq" id="WP_057706609.1">
    <property type="nucleotide sequence ID" value="NZ_JQCL01000059.1"/>
</dbReference>
<organism evidence="2 3">
    <name type="scientific">Lactiplantibacillus xiangfangensis</name>
    <dbReference type="NCBI Taxonomy" id="942150"/>
    <lineage>
        <taxon>Bacteria</taxon>
        <taxon>Bacillati</taxon>
        <taxon>Bacillota</taxon>
        <taxon>Bacilli</taxon>
        <taxon>Lactobacillales</taxon>
        <taxon>Lactobacillaceae</taxon>
        <taxon>Lactiplantibacillus</taxon>
    </lineage>
</organism>
<keyword evidence="3" id="KW-1185">Reference proteome</keyword>
<sequence>MIIIDCSFAQLFFSRATLQRFLPLALLGTLGNACLLPKGPPAILNLTLLLILGLAQFKSSQHPVPPLTLNWWRRLCYWLLLGSLVLWLIAVIRIASLTAGLLPTTDSARASLVAIFALMNSLMTGGLLYLFQPA</sequence>
<gene>
    <name evidence="2" type="ORF">IV64_GL002782</name>
</gene>
<comment type="caution">
    <text evidence="2">The sequence shown here is derived from an EMBL/GenBank/DDBJ whole genome shotgun (WGS) entry which is preliminary data.</text>
</comment>
<dbReference type="PATRIC" id="fig|942150.3.peg.2895"/>
<keyword evidence="1" id="KW-0472">Membrane</keyword>
<dbReference type="AlphaFoldDB" id="A0A0R2M9E8"/>
<name>A0A0R2M9E8_9LACO</name>
<reference evidence="2 3" key="1">
    <citation type="journal article" date="2015" name="Genome Announc.">
        <title>Expanding the biotechnology potential of lactobacilli through comparative genomics of 213 strains and associated genera.</title>
        <authorList>
            <person name="Sun Z."/>
            <person name="Harris H.M."/>
            <person name="McCann A."/>
            <person name="Guo C."/>
            <person name="Argimon S."/>
            <person name="Zhang W."/>
            <person name="Yang X."/>
            <person name="Jeffery I.B."/>
            <person name="Cooney J.C."/>
            <person name="Kagawa T.F."/>
            <person name="Liu W."/>
            <person name="Song Y."/>
            <person name="Salvetti E."/>
            <person name="Wrobel A."/>
            <person name="Rasinkangas P."/>
            <person name="Parkhill J."/>
            <person name="Rea M.C."/>
            <person name="O'Sullivan O."/>
            <person name="Ritari J."/>
            <person name="Douillard F.P."/>
            <person name="Paul Ross R."/>
            <person name="Yang R."/>
            <person name="Briner A.E."/>
            <person name="Felis G.E."/>
            <person name="de Vos W.M."/>
            <person name="Barrangou R."/>
            <person name="Klaenhammer T.R."/>
            <person name="Caufield P.W."/>
            <person name="Cui Y."/>
            <person name="Zhang H."/>
            <person name="O'Toole P.W."/>
        </authorList>
    </citation>
    <scope>NUCLEOTIDE SEQUENCE [LARGE SCALE GENOMIC DNA]</scope>
    <source>
        <strain evidence="2 3">LMG 26013</strain>
    </source>
</reference>
<feature type="transmembrane region" description="Helical" evidence="1">
    <location>
        <begin position="108"/>
        <end position="131"/>
    </location>
</feature>
<keyword evidence="1" id="KW-0812">Transmembrane</keyword>
<protein>
    <submittedName>
        <fullName evidence="2">Uncharacterized protein</fullName>
    </submittedName>
</protein>
<evidence type="ECO:0000256" key="1">
    <source>
        <dbReference type="SAM" id="Phobius"/>
    </source>
</evidence>
<feature type="transmembrane region" description="Helical" evidence="1">
    <location>
        <begin position="78"/>
        <end position="102"/>
    </location>
</feature>
<dbReference type="OrthoDB" id="2334393at2"/>
<evidence type="ECO:0000313" key="3">
    <source>
        <dbReference type="Proteomes" id="UP000051783"/>
    </source>
</evidence>